<dbReference type="EMBL" id="ABYH01000099">
    <property type="protein sequence ID" value="EEC97366.1"/>
    <property type="molecule type" value="Genomic_DNA"/>
</dbReference>
<protein>
    <submittedName>
        <fullName evidence="1">Uncharacterized protein</fullName>
    </submittedName>
</protein>
<sequence>MYISKNSNPGHNIGNLSTKRKRIHTDLCKKFNAINSKICRPIPFLVAYRPNQYGRYEKNNNMGIVDSWSHDNGGWKQDN</sequence>
<reference evidence="1 2" key="1">
    <citation type="submission" date="2008-10" db="EMBL/GenBank/DDBJ databases">
        <title>Draft genome sequence of Parabacteroides johnsonii (DSM 18315).</title>
        <authorList>
            <person name="Sudarsanam P."/>
            <person name="Ley R."/>
            <person name="Guruge J."/>
            <person name="Turnbaugh P.J."/>
            <person name="Mahowald M."/>
            <person name="Liep D."/>
            <person name="Gordon J."/>
        </authorList>
    </citation>
    <scope>NUCLEOTIDE SEQUENCE [LARGE SCALE GENOMIC DNA]</scope>
    <source>
        <strain evidence="1 2">DSM 18315</strain>
    </source>
</reference>
<dbReference type="Proteomes" id="UP000005510">
    <property type="component" value="Unassembled WGS sequence"/>
</dbReference>
<comment type="caution">
    <text evidence="1">The sequence shown here is derived from an EMBL/GenBank/DDBJ whole genome shotgun (WGS) entry which is preliminary data.</text>
</comment>
<dbReference type="STRING" id="537006.PRABACTJOHN_01217"/>
<proteinExistence type="predicted"/>
<name>B7B866_9BACT</name>
<dbReference type="HOGENOM" id="CLU_2602848_0_0_10"/>
<organism evidence="1 2">
    <name type="scientific">Parabacteroides johnsonii DSM 18315</name>
    <dbReference type="NCBI Taxonomy" id="537006"/>
    <lineage>
        <taxon>Bacteria</taxon>
        <taxon>Pseudomonadati</taxon>
        <taxon>Bacteroidota</taxon>
        <taxon>Bacteroidia</taxon>
        <taxon>Bacteroidales</taxon>
        <taxon>Tannerellaceae</taxon>
        <taxon>Parabacteroides</taxon>
    </lineage>
</organism>
<evidence type="ECO:0000313" key="2">
    <source>
        <dbReference type="Proteomes" id="UP000005510"/>
    </source>
</evidence>
<gene>
    <name evidence="1" type="ORF">PRABACTJOHN_01217</name>
</gene>
<evidence type="ECO:0000313" key="1">
    <source>
        <dbReference type="EMBL" id="EEC97366.1"/>
    </source>
</evidence>
<accession>B7B866</accession>
<reference evidence="1 2" key="2">
    <citation type="submission" date="2008-10" db="EMBL/GenBank/DDBJ databases">
        <authorList>
            <person name="Fulton L."/>
            <person name="Clifton S."/>
            <person name="Fulton B."/>
            <person name="Xu J."/>
            <person name="Minx P."/>
            <person name="Pepin K.H."/>
            <person name="Johnson M."/>
            <person name="Bhonagiri V."/>
            <person name="Nash W.E."/>
            <person name="Mardis E.R."/>
            <person name="Wilson R.K."/>
        </authorList>
    </citation>
    <scope>NUCLEOTIDE SEQUENCE [LARGE SCALE GENOMIC DNA]</scope>
    <source>
        <strain evidence="1 2">DSM 18315</strain>
    </source>
</reference>
<dbReference type="AlphaFoldDB" id="B7B866"/>